<accession>K7MG27</accession>
<dbReference type="EnsemblPlants" id="KRH07452">
    <property type="protein sequence ID" value="KRH07452"/>
    <property type="gene ID" value="GLYMA_16G090100"/>
</dbReference>
<dbReference type="Proteomes" id="UP000008827">
    <property type="component" value="Chromosome 16"/>
</dbReference>
<comment type="subcellular location">
    <subcellularLocation>
        <location evidence="1">Endoplasmic reticulum membrane</location>
        <topology evidence="1">Multi-pass membrane protein</topology>
    </subcellularLocation>
</comment>
<feature type="transmembrane region" description="Helical" evidence="11">
    <location>
        <begin position="110"/>
        <end position="129"/>
    </location>
</feature>
<dbReference type="AlphaFoldDB" id="K7MG27"/>
<feature type="transmembrane region" description="Helical" evidence="11">
    <location>
        <begin position="141"/>
        <end position="162"/>
    </location>
</feature>
<evidence type="ECO:0008006" key="15">
    <source>
        <dbReference type="Google" id="ProtNLM"/>
    </source>
</evidence>
<evidence type="ECO:0000256" key="6">
    <source>
        <dbReference type="ARBA" id="ARBA00022892"/>
    </source>
</evidence>
<dbReference type="SMR" id="K7MG27"/>
<dbReference type="InterPro" id="IPR000133">
    <property type="entry name" value="ER_ret_rcpt"/>
</dbReference>
<evidence type="ECO:0000313" key="13">
    <source>
        <dbReference type="EnsemblPlants" id="KRH07452"/>
    </source>
</evidence>
<evidence type="ECO:0000256" key="4">
    <source>
        <dbReference type="ARBA" id="ARBA00022692"/>
    </source>
</evidence>
<dbReference type="GO" id="GO:0046923">
    <property type="term" value="F:ER retention sequence binding"/>
    <property type="evidence" value="ECO:0007669"/>
    <property type="project" value="InterPro"/>
</dbReference>
<evidence type="ECO:0000256" key="5">
    <source>
        <dbReference type="ARBA" id="ARBA00022824"/>
    </source>
</evidence>
<dbReference type="InParanoid" id="K7MG27"/>
<keyword evidence="6" id="KW-0931">ER-Golgi transport</keyword>
<dbReference type="HOGENOM" id="CLU_057784_1_0_1"/>
<feature type="transmembrane region" description="Helical" evidence="11">
    <location>
        <begin position="20"/>
        <end position="38"/>
    </location>
</feature>
<dbReference type="eggNOG" id="KOG3106">
    <property type="taxonomic scope" value="Eukaryota"/>
</dbReference>
<proteinExistence type="inferred from homology"/>
<evidence type="ECO:0000256" key="9">
    <source>
        <dbReference type="ARBA" id="ARBA00023136"/>
    </source>
</evidence>
<reference evidence="12 13" key="1">
    <citation type="journal article" date="2010" name="Nature">
        <title>Genome sequence of the palaeopolyploid soybean.</title>
        <authorList>
            <person name="Schmutz J."/>
            <person name="Cannon S.B."/>
            <person name="Schlueter J."/>
            <person name="Ma J."/>
            <person name="Mitros T."/>
            <person name="Nelson W."/>
            <person name="Hyten D.L."/>
            <person name="Song Q."/>
            <person name="Thelen J.J."/>
            <person name="Cheng J."/>
            <person name="Xu D."/>
            <person name="Hellsten U."/>
            <person name="May G.D."/>
            <person name="Yu Y."/>
            <person name="Sakurai T."/>
            <person name="Umezawa T."/>
            <person name="Bhattacharyya M.K."/>
            <person name="Sandhu D."/>
            <person name="Valliyodan B."/>
            <person name="Lindquist E."/>
            <person name="Peto M."/>
            <person name="Grant D."/>
            <person name="Shu S."/>
            <person name="Goodstein D."/>
            <person name="Barry K."/>
            <person name="Futrell-Griggs M."/>
            <person name="Abernathy B."/>
            <person name="Du J."/>
            <person name="Tian Z."/>
            <person name="Zhu L."/>
            <person name="Gill N."/>
            <person name="Joshi T."/>
            <person name="Libault M."/>
            <person name="Sethuraman A."/>
            <person name="Zhang X.-C."/>
            <person name="Shinozaki K."/>
            <person name="Nguyen H.T."/>
            <person name="Wing R.A."/>
            <person name="Cregan P."/>
            <person name="Specht J."/>
            <person name="Grimwood J."/>
            <person name="Rokhsar D."/>
            <person name="Stacey G."/>
            <person name="Shoemaker R.C."/>
            <person name="Jackson S.A."/>
        </authorList>
    </citation>
    <scope>NUCLEOTIDE SEQUENCE [LARGE SCALE GENOMIC DNA]</scope>
    <source>
        <strain evidence="13">cv. Williams 82</strain>
        <tissue evidence="12">Callus</tissue>
    </source>
</reference>
<evidence type="ECO:0000256" key="1">
    <source>
        <dbReference type="ARBA" id="ARBA00004477"/>
    </source>
</evidence>
<feature type="transmembrane region" description="Helical" evidence="11">
    <location>
        <begin position="168"/>
        <end position="192"/>
    </location>
</feature>
<comment type="similarity">
    <text evidence="2">Belongs to the ERD2 family.</text>
</comment>
<keyword evidence="9 11" id="KW-0472">Membrane</keyword>
<dbReference type="EMBL" id="CM000849">
    <property type="protein sequence ID" value="KRH07452.1"/>
    <property type="molecule type" value="Genomic_DNA"/>
</dbReference>
<gene>
    <name evidence="12" type="ORF">GLYMA_16G090100</name>
</gene>
<keyword evidence="3" id="KW-0813">Transport</keyword>
<sequence length="206" mass="23394">MGNSPVNISFEKLRKLSMKVKIFLGVLFALCALLSLKLVVKRHYYFFIASEVAHAAGTIALVYKPFSLKTCAGVSLITQEITALFLAARICCSNFALKSSYIKELDNMRLYFVVVPSAILAILIHPYTTHRSFTRIMIETFTGYYVIALGVSRFLAVAHWIILVSGYFWFLAAFIAEMVQSFILADFCYYYIKSFMQGQLLRKMPV</sequence>
<keyword evidence="14" id="KW-1185">Reference proteome</keyword>
<reference evidence="12" key="3">
    <citation type="submission" date="2018-07" db="EMBL/GenBank/DDBJ databases">
        <title>WGS assembly of Glycine max.</title>
        <authorList>
            <person name="Schmutz J."/>
            <person name="Cannon S."/>
            <person name="Schlueter J."/>
            <person name="Ma J."/>
            <person name="Mitros T."/>
            <person name="Nelson W."/>
            <person name="Hyten D."/>
            <person name="Song Q."/>
            <person name="Thelen J."/>
            <person name="Cheng J."/>
            <person name="Xu D."/>
            <person name="Hellsten U."/>
            <person name="May G."/>
            <person name="Yu Y."/>
            <person name="Sakurai T."/>
            <person name="Umezawa T."/>
            <person name="Bhattacharyya M."/>
            <person name="Sandhu D."/>
            <person name="Valliyodan B."/>
            <person name="Lindquist E."/>
            <person name="Peto M."/>
            <person name="Grant D."/>
            <person name="Shu S."/>
            <person name="Goodstein D."/>
            <person name="Barry K."/>
            <person name="Futrell-Griggs M."/>
            <person name="Abernathy B."/>
            <person name="Du J."/>
            <person name="Tian Z."/>
            <person name="Zhu L."/>
            <person name="Gill N."/>
            <person name="Joshi T."/>
            <person name="Libault M."/>
            <person name="Sethuraman A."/>
            <person name="Zhang X."/>
            <person name="Shinozaki K."/>
            <person name="Nguyen H."/>
            <person name="Wing R."/>
            <person name="Cregan P."/>
            <person name="Specht J."/>
            <person name="Grimwood J."/>
            <person name="Rokhsar D."/>
            <person name="Stacey G."/>
            <person name="Shoemaker R."/>
            <person name="Jackson S."/>
        </authorList>
    </citation>
    <scope>NUCLEOTIDE SEQUENCE</scope>
    <source>
        <tissue evidence="12">Callus</tissue>
    </source>
</reference>
<evidence type="ECO:0000256" key="7">
    <source>
        <dbReference type="ARBA" id="ARBA00022927"/>
    </source>
</evidence>
<evidence type="ECO:0000313" key="12">
    <source>
        <dbReference type="EMBL" id="KRH07452.1"/>
    </source>
</evidence>
<dbReference type="Gramene" id="KRH07452">
    <property type="protein sequence ID" value="KRH07452"/>
    <property type="gene ID" value="GLYMA_16G090100"/>
</dbReference>
<feature type="transmembrane region" description="Helical" evidence="11">
    <location>
        <begin position="44"/>
        <end position="63"/>
    </location>
</feature>
<dbReference type="GO" id="GO:0006621">
    <property type="term" value="P:protein retention in ER lumen"/>
    <property type="evidence" value="ECO:0007669"/>
    <property type="project" value="InterPro"/>
</dbReference>
<dbReference type="GO" id="GO:0015031">
    <property type="term" value="P:protein transport"/>
    <property type="evidence" value="ECO:0007669"/>
    <property type="project" value="UniProtKB-KW"/>
</dbReference>
<dbReference type="GO" id="GO:0016192">
    <property type="term" value="P:vesicle-mediated transport"/>
    <property type="evidence" value="ECO:0007669"/>
    <property type="project" value="UniProtKB-KW"/>
</dbReference>
<keyword evidence="4 11" id="KW-0812">Transmembrane</keyword>
<evidence type="ECO:0000256" key="2">
    <source>
        <dbReference type="ARBA" id="ARBA00010120"/>
    </source>
</evidence>
<name>K7MG27_SOYBN</name>
<evidence type="ECO:0000256" key="10">
    <source>
        <dbReference type="ARBA" id="ARBA00023170"/>
    </source>
</evidence>
<dbReference type="PANTHER" id="PTHR10585">
    <property type="entry name" value="ER LUMEN PROTEIN RETAINING RECEPTOR"/>
    <property type="match status" value="1"/>
</dbReference>
<evidence type="ECO:0000256" key="8">
    <source>
        <dbReference type="ARBA" id="ARBA00022989"/>
    </source>
</evidence>
<organism evidence="13">
    <name type="scientific">Glycine max</name>
    <name type="common">Soybean</name>
    <name type="synonym">Glycine hispida</name>
    <dbReference type="NCBI Taxonomy" id="3847"/>
    <lineage>
        <taxon>Eukaryota</taxon>
        <taxon>Viridiplantae</taxon>
        <taxon>Streptophyta</taxon>
        <taxon>Embryophyta</taxon>
        <taxon>Tracheophyta</taxon>
        <taxon>Spermatophyta</taxon>
        <taxon>Magnoliopsida</taxon>
        <taxon>eudicotyledons</taxon>
        <taxon>Gunneridae</taxon>
        <taxon>Pentapetalae</taxon>
        <taxon>rosids</taxon>
        <taxon>fabids</taxon>
        <taxon>Fabales</taxon>
        <taxon>Fabaceae</taxon>
        <taxon>Papilionoideae</taxon>
        <taxon>50 kb inversion clade</taxon>
        <taxon>NPAAA clade</taxon>
        <taxon>indigoferoid/millettioid clade</taxon>
        <taxon>Phaseoleae</taxon>
        <taxon>Glycine</taxon>
        <taxon>Glycine subgen. Soja</taxon>
    </lineage>
</organism>
<keyword evidence="5" id="KW-0256">Endoplasmic reticulum</keyword>
<dbReference type="PaxDb" id="3847-GLYMA16G11825.1"/>
<evidence type="ECO:0000256" key="11">
    <source>
        <dbReference type="SAM" id="Phobius"/>
    </source>
</evidence>
<dbReference type="GO" id="GO:0005789">
    <property type="term" value="C:endoplasmic reticulum membrane"/>
    <property type="evidence" value="ECO:0007669"/>
    <property type="project" value="UniProtKB-SubCell"/>
</dbReference>
<keyword evidence="10" id="KW-0675">Receptor</keyword>
<keyword evidence="8 11" id="KW-1133">Transmembrane helix</keyword>
<evidence type="ECO:0000313" key="14">
    <source>
        <dbReference type="Proteomes" id="UP000008827"/>
    </source>
</evidence>
<evidence type="ECO:0000256" key="3">
    <source>
        <dbReference type="ARBA" id="ARBA00022448"/>
    </source>
</evidence>
<dbReference type="STRING" id="3847.K7MG27"/>
<protein>
    <recommendedName>
        <fullName evidence="15">ER lumen protein retaining receptor</fullName>
    </recommendedName>
</protein>
<reference evidence="13" key="2">
    <citation type="submission" date="2018-02" db="UniProtKB">
        <authorList>
            <consortium name="EnsemblPlants"/>
        </authorList>
    </citation>
    <scope>IDENTIFICATION</scope>
    <source>
        <strain evidence="13">Williams 82</strain>
    </source>
</reference>
<keyword evidence="7" id="KW-0653">Protein transport</keyword>